<evidence type="ECO:0000313" key="2">
    <source>
        <dbReference type="EMBL" id="KAE8125167.1"/>
    </source>
</evidence>
<feature type="compositionally biased region" description="Basic residues" evidence="1">
    <location>
        <begin position="7"/>
        <end position="17"/>
    </location>
</feature>
<reference evidence="2 3" key="1">
    <citation type="submission" date="2019-06" db="EMBL/GenBank/DDBJ databases">
        <title>A chromosomal-level reference genome of Carpinus fangiana (Coryloideae, Betulaceae).</title>
        <authorList>
            <person name="Yang X."/>
            <person name="Wang Z."/>
            <person name="Zhang L."/>
            <person name="Hao G."/>
            <person name="Liu J."/>
            <person name="Yang Y."/>
        </authorList>
    </citation>
    <scope>NUCLEOTIDE SEQUENCE [LARGE SCALE GENOMIC DNA]</scope>
    <source>
        <strain evidence="2">Cfa_2016G</strain>
        <tissue evidence="2">Leaf</tissue>
    </source>
</reference>
<dbReference type="Proteomes" id="UP000327013">
    <property type="component" value="Chromosome 8"/>
</dbReference>
<gene>
    <name evidence="2" type="ORF">FH972_020000</name>
</gene>
<keyword evidence="3" id="KW-1185">Reference proteome</keyword>
<accession>A0A5N6RTE9</accession>
<organism evidence="2 3">
    <name type="scientific">Carpinus fangiana</name>
    <dbReference type="NCBI Taxonomy" id="176857"/>
    <lineage>
        <taxon>Eukaryota</taxon>
        <taxon>Viridiplantae</taxon>
        <taxon>Streptophyta</taxon>
        <taxon>Embryophyta</taxon>
        <taxon>Tracheophyta</taxon>
        <taxon>Spermatophyta</taxon>
        <taxon>Magnoliopsida</taxon>
        <taxon>eudicotyledons</taxon>
        <taxon>Gunneridae</taxon>
        <taxon>Pentapetalae</taxon>
        <taxon>rosids</taxon>
        <taxon>fabids</taxon>
        <taxon>Fagales</taxon>
        <taxon>Betulaceae</taxon>
        <taxon>Carpinus</taxon>
    </lineage>
</organism>
<evidence type="ECO:0000256" key="1">
    <source>
        <dbReference type="SAM" id="MobiDB-lite"/>
    </source>
</evidence>
<protein>
    <submittedName>
        <fullName evidence="2">Uncharacterized protein</fullName>
    </submittedName>
</protein>
<name>A0A5N6RTE9_9ROSI</name>
<dbReference type="EMBL" id="CM017328">
    <property type="protein sequence ID" value="KAE8125167.1"/>
    <property type="molecule type" value="Genomic_DNA"/>
</dbReference>
<dbReference type="AlphaFoldDB" id="A0A5N6RTE9"/>
<feature type="compositionally biased region" description="Polar residues" evidence="1">
    <location>
        <begin position="29"/>
        <end position="45"/>
    </location>
</feature>
<sequence>MGIKPGKLQRHTKHLNRTSKYYPHLACDPSQSIEAQPQHKTTNIHQNKRIKVNPSSTTSISKDKRDKVQINPMKPIKQGGNLHTL</sequence>
<feature type="region of interest" description="Disordered" evidence="1">
    <location>
        <begin position="1"/>
        <end position="85"/>
    </location>
</feature>
<proteinExistence type="predicted"/>
<evidence type="ECO:0000313" key="3">
    <source>
        <dbReference type="Proteomes" id="UP000327013"/>
    </source>
</evidence>